<dbReference type="Proteomes" id="UP001165740">
    <property type="component" value="Chromosome 16"/>
</dbReference>
<feature type="signal peptide" evidence="1">
    <location>
        <begin position="1"/>
        <end position="20"/>
    </location>
</feature>
<keyword evidence="1" id="KW-0732">Signal</keyword>
<dbReference type="GO" id="GO:0008061">
    <property type="term" value="F:chitin binding"/>
    <property type="evidence" value="ECO:0007669"/>
    <property type="project" value="InterPro"/>
</dbReference>
<dbReference type="RefSeq" id="XP_055870834.1">
    <property type="nucleotide sequence ID" value="XM_056014859.1"/>
</dbReference>
<dbReference type="InterPro" id="IPR011583">
    <property type="entry name" value="Chitinase_II/V-like_cat"/>
</dbReference>
<dbReference type="PROSITE" id="PS51910">
    <property type="entry name" value="GH18_2"/>
    <property type="match status" value="1"/>
</dbReference>
<feature type="domain" description="GH18" evidence="2">
    <location>
        <begin position="23"/>
        <end position="378"/>
    </location>
</feature>
<dbReference type="GO" id="GO:0005576">
    <property type="term" value="C:extracellular region"/>
    <property type="evidence" value="ECO:0007669"/>
    <property type="project" value="TreeGrafter"/>
</dbReference>
<dbReference type="InterPro" id="IPR017853">
    <property type="entry name" value="GH"/>
</dbReference>
<dbReference type="GO" id="GO:0005975">
    <property type="term" value="P:carbohydrate metabolic process"/>
    <property type="evidence" value="ECO:0007669"/>
    <property type="project" value="InterPro"/>
</dbReference>
<accession>A0A9W2Z7C8</accession>
<dbReference type="InterPro" id="IPR001223">
    <property type="entry name" value="Glyco_hydro18_cat"/>
</dbReference>
<dbReference type="Gene3D" id="3.20.20.80">
    <property type="entry name" value="Glycosidases"/>
    <property type="match status" value="2"/>
</dbReference>
<reference evidence="4" key="1">
    <citation type="submission" date="2025-08" db="UniProtKB">
        <authorList>
            <consortium name="RefSeq"/>
        </authorList>
    </citation>
    <scope>IDENTIFICATION</scope>
</reference>
<dbReference type="SMART" id="SM00636">
    <property type="entry name" value="Glyco_18"/>
    <property type="match status" value="1"/>
</dbReference>
<dbReference type="GO" id="GO:0006032">
    <property type="term" value="P:chitin catabolic process"/>
    <property type="evidence" value="ECO:0007669"/>
    <property type="project" value="TreeGrafter"/>
</dbReference>
<proteinExistence type="predicted"/>
<dbReference type="SUPFAM" id="SSF51445">
    <property type="entry name" value="(Trans)glycosidases"/>
    <property type="match status" value="1"/>
</dbReference>
<protein>
    <submittedName>
        <fullName evidence="4">Chitotriosidase-1-like</fullName>
    </submittedName>
</protein>
<dbReference type="GeneID" id="106068186"/>
<gene>
    <name evidence="4" type="primary">LOC106068186</name>
</gene>
<dbReference type="AlphaFoldDB" id="A0A9W2Z7C8"/>
<dbReference type="InterPro" id="IPR050314">
    <property type="entry name" value="Glycosyl_Hydrlase_18"/>
</dbReference>
<evidence type="ECO:0000259" key="2">
    <source>
        <dbReference type="PROSITE" id="PS51910"/>
    </source>
</evidence>
<evidence type="ECO:0000256" key="1">
    <source>
        <dbReference type="SAM" id="SignalP"/>
    </source>
</evidence>
<keyword evidence="3" id="KW-1185">Reference proteome</keyword>
<dbReference type="PANTHER" id="PTHR11177:SF399">
    <property type="entry name" value="CHITINASE 6, ISOFORM C"/>
    <property type="match status" value="1"/>
</dbReference>
<dbReference type="PANTHER" id="PTHR11177">
    <property type="entry name" value="CHITINASE"/>
    <property type="match status" value="1"/>
</dbReference>
<dbReference type="Pfam" id="PF00704">
    <property type="entry name" value="Glyco_hydro_18"/>
    <property type="match status" value="1"/>
</dbReference>
<organism evidence="3 4">
    <name type="scientific">Biomphalaria glabrata</name>
    <name type="common">Bloodfluke planorb</name>
    <name type="synonym">Freshwater snail</name>
    <dbReference type="NCBI Taxonomy" id="6526"/>
    <lineage>
        <taxon>Eukaryota</taxon>
        <taxon>Metazoa</taxon>
        <taxon>Spiralia</taxon>
        <taxon>Lophotrochozoa</taxon>
        <taxon>Mollusca</taxon>
        <taxon>Gastropoda</taxon>
        <taxon>Heterobranchia</taxon>
        <taxon>Euthyneura</taxon>
        <taxon>Panpulmonata</taxon>
        <taxon>Hygrophila</taxon>
        <taxon>Lymnaeoidea</taxon>
        <taxon>Planorbidae</taxon>
        <taxon>Biomphalaria</taxon>
    </lineage>
</organism>
<sequence length="378" mass="44200">MERAIALSFLFLTFVYQSSGQCEMLMCRINPFIGSQSRLTTSDIDLNLCSYIIIAIGLVTNEENVIYVKPQVRQMYSWMSQAKRQNPKLKFVMTLYIETFYEMYLDPAKRSELFQACIRHLRDNRFVGMTIELNYGFGYDVYPHTTYTKHRFADFLQDAQNAFTDEAKGNDKPKLLLFGTLPGFTNIILKDYDVPRTFNYSDFVIFNILSYGEDDYWTGWETIDELSRRHHSRIYKLDPEDTFNLDYYSQWIISVGGVKSKTIVSVEVQALFYYNRRAPGLEPNYKLVRILNYGEMCDFLRKGGQIARASNISPFHIYDRMLTFYDDEFSVKERIKYIKKTSLAGFSFGAMEGDDFRGNCGRGKWPLLRAIRGECRKS</sequence>
<dbReference type="GO" id="GO:0004568">
    <property type="term" value="F:chitinase activity"/>
    <property type="evidence" value="ECO:0007669"/>
    <property type="project" value="TreeGrafter"/>
</dbReference>
<evidence type="ECO:0000313" key="4">
    <source>
        <dbReference type="RefSeq" id="XP_055870834.1"/>
    </source>
</evidence>
<dbReference type="OrthoDB" id="10066324at2759"/>
<feature type="chain" id="PRO_5040969343" evidence="1">
    <location>
        <begin position="21"/>
        <end position="378"/>
    </location>
</feature>
<evidence type="ECO:0000313" key="3">
    <source>
        <dbReference type="Proteomes" id="UP001165740"/>
    </source>
</evidence>
<name>A0A9W2Z7C8_BIOGL</name>